<dbReference type="EMBL" id="NMUH01005550">
    <property type="protein sequence ID" value="MQM13072.1"/>
    <property type="molecule type" value="Genomic_DNA"/>
</dbReference>
<keyword evidence="1" id="KW-0812">Transmembrane</keyword>
<evidence type="ECO:0000313" key="3">
    <source>
        <dbReference type="EMBL" id="MQM13072.1"/>
    </source>
</evidence>
<sequence length="172" mass="18880">MLRVWLLVRSCCDWVHPQPARPCGCVVKADRACVCCGLHQCKVVVCRTGRRCPCLAGSPLVVGVALWAEVSWLRWWDFVCPMNHEVGFVSCAMWALPDGGLVSAMGVWLVVLLWKCQSRLVVFPCVRKRFVVRVSFPCFPLVARGGGAGRVVGAVSRTVATFVVKVPPLVLS</sequence>
<keyword evidence="2" id="KW-0732">Signal</keyword>
<name>A0A843WR18_COLES</name>
<keyword evidence="1" id="KW-0472">Membrane</keyword>
<feature type="chain" id="PRO_5032591323" evidence="2">
    <location>
        <begin position="18"/>
        <end position="172"/>
    </location>
</feature>
<dbReference type="Proteomes" id="UP000652761">
    <property type="component" value="Unassembled WGS sequence"/>
</dbReference>
<protein>
    <submittedName>
        <fullName evidence="3">Uncharacterized protein</fullName>
    </submittedName>
</protein>
<feature type="transmembrane region" description="Helical" evidence="1">
    <location>
        <begin position="93"/>
        <end position="114"/>
    </location>
</feature>
<comment type="caution">
    <text evidence="3">The sequence shown here is derived from an EMBL/GenBank/DDBJ whole genome shotgun (WGS) entry which is preliminary data.</text>
</comment>
<accession>A0A843WR18</accession>
<keyword evidence="4" id="KW-1185">Reference proteome</keyword>
<dbReference type="AlphaFoldDB" id="A0A843WR18"/>
<feature type="signal peptide" evidence="2">
    <location>
        <begin position="1"/>
        <end position="17"/>
    </location>
</feature>
<reference evidence="3" key="1">
    <citation type="submission" date="2017-07" db="EMBL/GenBank/DDBJ databases">
        <title>Taro Niue Genome Assembly and Annotation.</title>
        <authorList>
            <person name="Atibalentja N."/>
            <person name="Keating K."/>
            <person name="Fields C.J."/>
        </authorList>
    </citation>
    <scope>NUCLEOTIDE SEQUENCE</scope>
    <source>
        <strain evidence="3">Niue_2</strain>
        <tissue evidence="3">Leaf</tissue>
    </source>
</reference>
<gene>
    <name evidence="3" type="ORF">Taro_045995</name>
</gene>
<evidence type="ECO:0000313" key="4">
    <source>
        <dbReference type="Proteomes" id="UP000652761"/>
    </source>
</evidence>
<proteinExistence type="predicted"/>
<feature type="transmembrane region" description="Helical" evidence="1">
    <location>
        <begin position="52"/>
        <end position="73"/>
    </location>
</feature>
<organism evidence="3 4">
    <name type="scientific">Colocasia esculenta</name>
    <name type="common">Wild taro</name>
    <name type="synonym">Arum esculentum</name>
    <dbReference type="NCBI Taxonomy" id="4460"/>
    <lineage>
        <taxon>Eukaryota</taxon>
        <taxon>Viridiplantae</taxon>
        <taxon>Streptophyta</taxon>
        <taxon>Embryophyta</taxon>
        <taxon>Tracheophyta</taxon>
        <taxon>Spermatophyta</taxon>
        <taxon>Magnoliopsida</taxon>
        <taxon>Liliopsida</taxon>
        <taxon>Araceae</taxon>
        <taxon>Aroideae</taxon>
        <taxon>Colocasieae</taxon>
        <taxon>Colocasia</taxon>
    </lineage>
</organism>
<evidence type="ECO:0000256" key="2">
    <source>
        <dbReference type="SAM" id="SignalP"/>
    </source>
</evidence>
<evidence type="ECO:0000256" key="1">
    <source>
        <dbReference type="SAM" id="Phobius"/>
    </source>
</evidence>
<keyword evidence="1" id="KW-1133">Transmembrane helix</keyword>